<evidence type="ECO:0000256" key="2">
    <source>
        <dbReference type="ARBA" id="ARBA00022679"/>
    </source>
</evidence>
<evidence type="ECO:0000313" key="5">
    <source>
        <dbReference type="Proteomes" id="UP000244855"/>
    </source>
</evidence>
<dbReference type="Proteomes" id="UP000244855">
    <property type="component" value="Unassembled WGS sequence"/>
</dbReference>
<dbReference type="Pfam" id="PF13649">
    <property type="entry name" value="Methyltransf_25"/>
    <property type="match status" value="1"/>
</dbReference>
<proteinExistence type="predicted"/>
<reference evidence="4 5" key="1">
    <citation type="journal article" date="2018" name="Sci. Rep.">
        <title>Comparative genomics provides insights into the lifestyle and reveals functional heterogeneity of dark septate endophytic fungi.</title>
        <authorList>
            <person name="Knapp D.G."/>
            <person name="Nemeth J.B."/>
            <person name="Barry K."/>
            <person name="Hainaut M."/>
            <person name="Henrissat B."/>
            <person name="Johnson J."/>
            <person name="Kuo A."/>
            <person name="Lim J.H.P."/>
            <person name="Lipzen A."/>
            <person name="Nolan M."/>
            <person name="Ohm R.A."/>
            <person name="Tamas L."/>
            <person name="Grigoriev I.V."/>
            <person name="Spatafora J.W."/>
            <person name="Nagy L.G."/>
            <person name="Kovacs G.M."/>
        </authorList>
    </citation>
    <scope>NUCLEOTIDE SEQUENCE [LARGE SCALE GENOMIC DNA]</scope>
    <source>
        <strain evidence="4 5">DSE2036</strain>
    </source>
</reference>
<keyword evidence="1 4" id="KW-0489">Methyltransferase</keyword>
<dbReference type="InterPro" id="IPR029063">
    <property type="entry name" value="SAM-dependent_MTases_sf"/>
</dbReference>
<sequence>MAPAATTPSDVGDFWEPQAYSTSAPFVATSSPTLVQLLQAHGSERILDVGCGDGEFTANFIDSAGFVLGIDASAKMIKAAKSRFGSEKAEFRVVDCRYLDKEPPIVDGSWDKVITNSALHWILRDEETRMPTFKAIHAALKQNGRFYFEFGGHGHVSEAFTALLSMLVQHGYSMEEAKAINRWFFPSKEWTQHMLEKAGFAVEMIEVEYRPTKLTDVDEGGLAGWIQLLGAPMINAIPAAQRSQAVKQVCEILDPVVTKPEDGSKWLGYVRLRGVARKS</sequence>
<dbReference type="EMBL" id="KZ805356">
    <property type="protein sequence ID" value="PVI01526.1"/>
    <property type="molecule type" value="Genomic_DNA"/>
</dbReference>
<evidence type="ECO:0000256" key="1">
    <source>
        <dbReference type="ARBA" id="ARBA00022603"/>
    </source>
</evidence>
<dbReference type="InterPro" id="IPR041698">
    <property type="entry name" value="Methyltransf_25"/>
</dbReference>
<dbReference type="CDD" id="cd02440">
    <property type="entry name" value="AdoMet_MTases"/>
    <property type="match status" value="1"/>
</dbReference>
<gene>
    <name evidence="4" type="ORF">DM02DRAFT_654403</name>
</gene>
<name>A0A2V1DU09_9PLEO</name>
<accession>A0A2V1DU09</accession>
<keyword evidence="2 4" id="KW-0808">Transferase</keyword>
<dbReference type="PANTHER" id="PTHR43861:SF1">
    <property type="entry name" value="TRANS-ACONITATE 2-METHYLTRANSFERASE"/>
    <property type="match status" value="1"/>
</dbReference>
<dbReference type="SUPFAM" id="SSF53335">
    <property type="entry name" value="S-adenosyl-L-methionine-dependent methyltransferases"/>
    <property type="match status" value="1"/>
</dbReference>
<organism evidence="4 5">
    <name type="scientific">Periconia macrospinosa</name>
    <dbReference type="NCBI Taxonomy" id="97972"/>
    <lineage>
        <taxon>Eukaryota</taxon>
        <taxon>Fungi</taxon>
        <taxon>Dikarya</taxon>
        <taxon>Ascomycota</taxon>
        <taxon>Pezizomycotina</taxon>
        <taxon>Dothideomycetes</taxon>
        <taxon>Pleosporomycetidae</taxon>
        <taxon>Pleosporales</taxon>
        <taxon>Massarineae</taxon>
        <taxon>Periconiaceae</taxon>
        <taxon>Periconia</taxon>
    </lineage>
</organism>
<evidence type="ECO:0000313" key="4">
    <source>
        <dbReference type="EMBL" id="PVI01526.1"/>
    </source>
</evidence>
<dbReference type="Gene3D" id="3.40.50.150">
    <property type="entry name" value="Vaccinia Virus protein VP39"/>
    <property type="match status" value="1"/>
</dbReference>
<evidence type="ECO:0000259" key="3">
    <source>
        <dbReference type="Pfam" id="PF13649"/>
    </source>
</evidence>
<dbReference type="PANTHER" id="PTHR43861">
    <property type="entry name" value="TRANS-ACONITATE 2-METHYLTRANSFERASE-RELATED"/>
    <property type="match status" value="1"/>
</dbReference>
<dbReference type="STRING" id="97972.A0A2V1DU09"/>
<dbReference type="GO" id="GO:0032259">
    <property type="term" value="P:methylation"/>
    <property type="evidence" value="ECO:0007669"/>
    <property type="project" value="UniProtKB-KW"/>
</dbReference>
<dbReference type="OrthoDB" id="6329284at2759"/>
<dbReference type="GO" id="GO:0008168">
    <property type="term" value="F:methyltransferase activity"/>
    <property type="evidence" value="ECO:0007669"/>
    <property type="project" value="UniProtKB-KW"/>
</dbReference>
<keyword evidence="5" id="KW-1185">Reference proteome</keyword>
<feature type="domain" description="Methyltransferase" evidence="3">
    <location>
        <begin position="46"/>
        <end position="144"/>
    </location>
</feature>
<protein>
    <submittedName>
        <fullName evidence="4">Methyltransferase</fullName>
    </submittedName>
</protein>
<dbReference type="AlphaFoldDB" id="A0A2V1DU09"/>